<dbReference type="InterPro" id="IPR018376">
    <property type="entry name" value="Enoyl-CoA_hyd/isom_CS"/>
</dbReference>
<dbReference type="PANTHER" id="PTHR11941:SF175">
    <property type="entry name" value="ENOYL-COA HYDRATASE-RELATED"/>
    <property type="match status" value="1"/>
</dbReference>
<sequence length="253" mass="27536">MERRSIMTFPDTEQVRLSLHDGILTVLLANPPHNRLNARVLKDLALCVPAIASESVRAVMIKGQGRNFSKGADPDELARMEPDAHAAVLEACNALLWEISQLHKPVVAAIDGACFGGGLELALACHFRVASDRAILGLPELNLGLIPGLGGIQRLTRVIGETKALEMVLLGDLIPAAKAAEVHLVNRVFPRKEFEERTFWWIKTILSVPQRSIQEALALFAAARSQSEKTLVGQAAQAFLRLLPTAFDGGRFL</sequence>
<evidence type="ECO:0000256" key="1">
    <source>
        <dbReference type="ARBA" id="ARBA00005254"/>
    </source>
</evidence>
<evidence type="ECO:0000313" key="3">
    <source>
        <dbReference type="EMBL" id="HFK98560.1"/>
    </source>
</evidence>
<dbReference type="GO" id="GO:0016853">
    <property type="term" value="F:isomerase activity"/>
    <property type="evidence" value="ECO:0007669"/>
    <property type="project" value="UniProtKB-KW"/>
</dbReference>
<reference evidence="3" key="1">
    <citation type="journal article" date="2020" name="mSystems">
        <title>Genome- and Community-Level Interaction Insights into Carbon Utilization and Element Cycling Functions of Hydrothermarchaeota in Hydrothermal Sediment.</title>
        <authorList>
            <person name="Zhou Z."/>
            <person name="Liu Y."/>
            <person name="Xu W."/>
            <person name="Pan J."/>
            <person name="Luo Z.H."/>
            <person name="Li M."/>
        </authorList>
    </citation>
    <scope>NUCLEOTIDE SEQUENCE [LARGE SCALE GENOMIC DNA]</scope>
    <source>
        <strain evidence="3">SpSt-456</strain>
    </source>
</reference>
<dbReference type="Pfam" id="PF00378">
    <property type="entry name" value="ECH_1"/>
    <property type="match status" value="1"/>
</dbReference>
<evidence type="ECO:0000256" key="2">
    <source>
        <dbReference type="RuleBase" id="RU003707"/>
    </source>
</evidence>
<dbReference type="PROSITE" id="PS00166">
    <property type="entry name" value="ENOYL_COA_HYDRATASE"/>
    <property type="match status" value="1"/>
</dbReference>
<dbReference type="SUPFAM" id="SSF52096">
    <property type="entry name" value="ClpP/crotonase"/>
    <property type="match status" value="1"/>
</dbReference>
<dbReference type="InterPro" id="IPR001753">
    <property type="entry name" value="Enoyl-CoA_hydra/iso"/>
</dbReference>
<organism evidence="3">
    <name type="scientific">Desulfacinum infernum</name>
    <dbReference type="NCBI Taxonomy" id="35837"/>
    <lineage>
        <taxon>Bacteria</taxon>
        <taxon>Pseudomonadati</taxon>
        <taxon>Thermodesulfobacteriota</taxon>
        <taxon>Syntrophobacteria</taxon>
        <taxon>Syntrophobacterales</taxon>
        <taxon>Syntrophobacteraceae</taxon>
        <taxon>Desulfacinum</taxon>
    </lineage>
</organism>
<accession>A0A832EKM8</accession>
<protein>
    <submittedName>
        <fullName evidence="3">Enoyl-CoA hydratase/isomerase family protein</fullName>
    </submittedName>
</protein>
<dbReference type="CDD" id="cd06558">
    <property type="entry name" value="crotonase-like"/>
    <property type="match status" value="1"/>
</dbReference>
<name>A0A832EKM8_9BACT</name>
<dbReference type="PANTHER" id="PTHR11941">
    <property type="entry name" value="ENOYL-COA HYDRATASE-RELATED"/>
    <property type="match status" value="1"/>
</dbReference>
<dbReference type="AlphaFoldDB" id="A0A832EKM8"/>
<dbReference type="GO" id="GO:0006635">
    <property type="term" value="P:fatty acid beta-oxidation"/>
    <property type="evidence" value="ECO:0007669"/>
    <property type="project" value="TreeGrafter"/>
</dbReference>
<proteinExistence type="inferred from homology"/>
<gene>
    <name evidence="3" type="ORF">ENS06_14700</name>
</gene>
<keyword evidence="3" id="KW-0413">Isomerase</keyword>
<comment type="caution">
    <text evidence="3">The sequence shown here is derived from an EMBL/GenBank/DDBJ whole genome shotgun (WGS) entry which is preliminary data.</text>
</comment>
<comment type="similarity">
    <text evidence="1 2">Belongs to the enoyl-CoA hydratase/isomerase family.</text>
</comment>
<dbReference type="Gene3D" id="3.90.226.10">
    <property type="entry name" value="2-enoyl-CoA Hydratase, Chain A, domain 1"/>
    <property type="match status" value="1"/>
</dbReference>
<dbReference type="EMBL" id="DSTK01000040">
    <property type="protein sequence ID" value="HFK98560.1"/>
    <property type="molecule type" value="Genomic_DNA"/>
</dbReference>
<dbReference type="InterPro" id="IPR029045">
    <property type="entry name" value="ClpP/crotonase-like_dom_sf"/>
</dbReference>